<dbReference type="Proteomes" id="UP000630149">
    <property type="component" value="Unassembled WGS sequence"/>
</dbReference>
<gene>
    <name evidence="2" type="ORF">GCM10007966_05700</name>
</gene>
<dbReference type="OrthoDB" id="9801656at2"/>
<dbReference type="Pfam" id="PF13302">
    <property type="entry name" value="Acetyltransf_3"/>
    <property type="match status" value="1"/>
</dbReference>
<evidence type="ECO:0000313" key="3">
    <source>
        <dbReference type="Proteomes" id="UP000630149"/>
    </source>
</evidence>
<reference evidence="2" key="2">
    <citation type="submission" date="2020-09" db="EMBL/GenBank/DDBJ databases">
        <authorList>
            <person name="Sun Q."/>
            <person name="Ohkuma M."/>
        </authorList>
    </citation>
    <scope>NUCLEOTIDE SEQUENCE</scope>
    <source>
        <strain evidence="2">JCM 13919</strain>
    </source>
</reference>
<dbReference type="RefSeq" id="WP_131775908.1">
    <property type="nucleotide sequence ID" value="NZ_BMOB01000002.1"/>
</dbReference>
<dbReference type="InterPro" id="IPR016181">
    <property type="entry name" value="Acyl_CoA_acyltransferase"/>
</dbReference>
<accession>A0A917JPP7</accession>
<comment type="caution">
    <text evidence="2">The sequence shown here is derived from an EMBL/GenBank/DDBJ whole genome shotgun (WGS) entry which is preliminary data.</text>
</comment>
<keyword evidence="3" id="KW-1185">Reference proteome</keyword>
<proteinExistence type="predicted"/>
<dbReference type="Gene3D" id="3.40.630.30">
    <property type="match status" value="1"/>
</dbReference>
<dbReference type="InterPro" id="IPR000182">
    <property type="entry name" value="GNAT_dom"/>
</dbReference>
<evidence type="ECO:0000259" key="1">
    <source>
        <dbReference type="PROSITE" id="PS51186"/>
    </source>
</evidence>
<dbReference type="PANTHER" id="PTHR43415">
    <property type="entry name" value="SPERMIDINE N(1)-ACETYLTRANSFERASE"/>
    <property type="match status" value="1"/>
</dbReference>
<dbReference type="SUPFAM" id="SSF55729">
    <property type="entry name" value="Acyl-CoA N-acyltransferases (Nat)"/>
    <property type="match status" value="1"/>
</dbReference>
<feature type="domain" description="N-acetyltransferase" evidence="1">
    <location>
        <begin position="6"/>
        <end position="160"/>
    </location>
</feature>
<dbReference type="GO" id="GO:0016747">
    <property type="term" value="F:acyltransferase activity, transferring groups other than amino-acyl groups"/>
    <property type="evidence" value="ECO:0007669"/>
    <property type="project" value="InterPro"/>
</dbReference>
<protein>
    <submittedName>
        <fullName evidence="2">N-acetyltransferase</fullName>
    </submittedName>
</protein>
<dbReference type="PANTHER" id="PTHR43415:SF3">
    <property type="entry name" value="GNAT-FAMILY ACETYLTRANSFERASE"/>
    <property type="match status" value="1"/>
</dbReference>
<organism evidence="2 3">
    <name type="scientific">Legionella impletisoli</name>
    <dbReference type="NCBI Taxonomy" id="343510"/>
    <lineage>
        <taxon>Bacteria</taxon>
        <taxon>Pseudomonadati</taxon>
        <taxon>Pseudomonadota</taxon>
        <taxon>Gammaproteobacteria</taxon>
        <taxon>Legionellales</taxon>
        <taxon>Legionellaceae</taxon>
        <taxon>Legionella</taxon>
    </lineage>
</organism>
<evidence type="ECO:0000313" key="2">
    <source>
        <dbReference type="EMBL" id="GGI80037.1"/>
    </source>
</evidence>
<dbReference type="EMBL" id="BMOB01000002">
    <property type="protein sequence ID" value="GGI80037.1"/>
    <property type="molecule type" value="Genomic_DNA"/>
</dbReference>
<reference evidence="2" key="1">
    <citation type="journal article" date="2014" name="Int. J. Syst. Evol. Microbiol.">
        <title>Complete genome sequence of Corynebacterium casei LMG S-19264T (=DSM 44701T), isolated from a smear-ripened cheese.</title>
        <authorList>
            <consortium name="US DOE Joint Genome Institute (JGI-PGF)"/>
            <person name="Walter F."/>
            <person name="Albersmeier A."/>
            <person name="Kalinowski J."/>
            <person name="Ruckert C."/>
        </authorList>
    </citation>
    <scope>NUCLEOTIDE SEQUENCE</scope>
    <source>
        <strain evidence="2">JCM 13919</strain>
    </source>
</reference>
<dbReference type="PROSITE" id="PS51186">
    <property type="entry name" value="GNAT"/>
    <property type="match status" value="1"/>
</dbReference>
<name>A0A917JPP7_9GAMM</name>
<dbReference type="AlphaFoldDB" id="A0A917JPP7"/>
<dbReference type="CDD" id="cd04301">
    <property type="entry name" value="NAT_SF"/>
    <property type="match status" value="1"/>
</dbReference>
<sequence length="169" mass="19796">MHGKSISLRPIISEDSDQYFKWINNEELVSYNANYKSVSRAEHQTWFDNIQNKKDLVIFSIIFNENGQLIGSCSLRNINRQHKNAELQIRIGEMNYQNRGLGSEAVRLLVDYGFIEMQLKRIYLYVFSENIRAIKAYEKCAFITEGTLRKAAYIKEKFVDLKIMAIINE</sequence>